<feature type="transmembrane region" description="Helical" evidence="13">
    <location>
        <begin position="46"/>
        <end position="67"/>
    </location>
</feature>
<dbReference type="GO" id="GO:0046872">
    <property type="term" value="F:metal ion binding"/>
    <property type="evidence" value="ECO:0007669"/>
    <property type="project" value="UniProtKB-KW"/>
</dbReference>
<evidence type="ECO:0000256" key="1">
    <source>
        <dbReference type="ARBA" id="ARBA00004651"/>
    </source>
</evidence>
<evidence type="ECO:0000256" key="4">
    <source>
        <dbReference type="ARBA" id="ARBA00022475"/>
    </source>
</evidence>
<evidence type="ECO:0000256" key="7">
    <source>
        <dbReference type="ARBA" id="ARBA00022723"/>
    </source>
</evidence>
<protein>
    <submittedName>
        <fullName evidence="16">Cytochrome ubiquinol oxidase subunit I</fullName>
    </submittedName>
</protein>
<dbReference type="GO" id="GO:0019646">
    <property type="term" value="P:aerobic electron transport chain"/>
    <property type="evidence" value="ECO:0007669"/>
    <property type="project" value="InterPro"/>
</dbReference>
<comment type="similarity">
    <text evidence="2">Belongs to the cytochrome ubiquinol oxidase subunit 1 family.</text>
</comment>
<evidence type="ECO:0000256" key="5">
    <source>
        <dbReference type="ARBA" id="ARBA00022617"/>
    </source>
</evidence>
<keyword evidence="17" id="KW-1185">Reference proteome</keyword>
<evidence type="ECO:0000256" key="12">
    <source>
        <dbReference type="PROSITE-ProRule" id="PRU00433"/>
    </source>
</evidence>
<dbReference type="PANTHER" id="PTHR30365">
    <property type="entry name" value="CYTOCHROME D UBIQUINOL OXIDASE"/>
    <property type="match status" value="1"/>
</dbReference>
<dbReference type="EMBL" id="CP071793">
    <property type="protein sequence ID" value="QTD48494.1"/>
    <property type="molecule type" value="Genomic_DNA"/>
</dbReference>
<dbReference type="PANTHER" id="PTHR30365:SF14">
    <property type="entry name" value="CYTOCHROME BD MENAQUINOL OXIDASE SUBUNIT I-RELATED"/>
    <property type="match status" value="1"/>
</dbReference>
<gene>
    <name evidence="16" type="ORF">J3U87_23185</name>
</gene>
<organism evidence="16 17">
    <name type="scientific">Sulfidibacter corallicola</name>
    <dbReference type="NCBI Taxonomy" id="2818388"/>
    <lineage>
        <taxon>Bacteria</taxon>
        <taxon>Pseudomonadati</taxon>
        <taxon>Acidobacteriota</taxon>
        <taxon>Holophagae</taxon>
        <taxon>Acanthopleuribacterales</taxon>
        <taxon>Acanthopleuribacteraceae</taxon>
        <taxon>Sulfidibacter</taxon>
    </lineage>
</organism>
<feature type="transmembrane region" description="Helical" evidence="13">
    <location>
        <begin position="79"/>
        <end position="105"/>
    </location>
</feature>
<evidence type="ECO:0000256" key="10">
    <source>
        <dbReference type="ARBA" id="ARBA00023004"/>
    </source>
</evidence>
<dbReference type="InterPro" id="IPR036909">
    <property type="entry name" value="Cyt_c-like_dom_sf"/>
</dbReference>
<feature type="signal peptide" evidence="14">
    <location>
        <begin position="1"/>
        <end position="15"/>
    </location>
</feature>
<dbReference type="InterPro" id="IPR002585">
    <property type="entry name" value="Cyt-d_ubiquinol_oxidase_su_1"/>
</dbReference>
<evidence type="ECO:0000256" key="9">
    <source>
        <dbReference type="ARBA" id="ARBA00022989"/>
    </source>
</evidence>
<evidence type="ECO:0000256" key="6">
    <source>
        <dbReference type="ARBA" id="ARBA00022692"/>
    </source>
</evidence>
<dbReference type="GO" id="GO:0016682">
    <property type="term" value="F:oxidoreductase activity, acting on diphenols and related substances as donors, oxygen as acceptor"/>
    <property type="evidence" value="ECO:0007669"/>
    <property type="project" value="TreeGrafter"/>
</dbReference>
<dbReference type="GO" id="GO:0070069">
    <property type="term" value="C:cytochrome complex"/>
    <property type="evidence" value="ECO:0007669"/>
    <property type="project" value="InterPro"/>
</dbReference>
<evidence type="ECO:0000256" key="14">
    <source>
        <dbReference type="SAM" id="SignalP"/>
    </source>
</evidence>
<feature type="transmembrane region" description="Helical" evidence="13">
    <location>
        <begin position="120"/>
        <end position="139"/>
    </location>
</feature>
<dbReference type="GO" id="GO:0009055">
    <property type="term" value="F:electron transfer activity"/>
    <property type="evidence" value="ECO:0007669"/>
    <property type="project" value="InterPro"/>
</dbReference>
<keyword evidence="5 12" id="KW-0349">Heme</keyword>
<dbReference type="RefSeq" id="WP_237378148.1">
    <property type="nucleotide sequence ID" value="NZ_CP071793.1"/>
</dbReference>
<feature type="transmembrane region" description="Helical" evidence="13">
    <location>
        <begin position="400"/>
        <end position="423"/>
    </location>
</feature>
<comment type="subcellular location">
    <subcellularLocation>
        <location evidence="1">Cell membrane</location>
        <topology evidence="1">Multi-pass membrane protein</topology>
    </subcellularLocation>
</comment>
<dbReference type="InterPro" id="IPR009056">
    <property type="entry name" value="Cyt_c-like_dom"/>
</dbReference>
<keyword evidence="14" id="KW-0732">Signal</keyword>
<evidence type="ECO:0000256" key="2">
    <source>
        <dbReference type="ARBA" id="ARBA00009819"/>
    </source>
</evidence>
<feature type="transmembrane region" description="Helical" evidence="13">
    <location>
        <begin position="443"/>
        <end position="462"/>
    </location>
</feature>
<dbReference type="GO" id="GO:0020037">
    <property type="term" value="F:heme binding"/>
    <property type="evidence" value="ECO:0007669"/>
    <property type="project" value="InterPro"/>
</dbReference>
<feature type="chain" id="PRO_5035269044" evidence="14">
    <location>
        <begin position="16"/>
        <end position="836"/>
    </location>
</feature>
<keyword evidence="8" id="KW-0249">Electron transport</keyword>
<dbReference type="GO" id="GO:0005886">
    <property type="term" value="C:plasma membrane"/>
    <property type="evidence" value="ECO:0007669"/>
    <property type="project" value="UniProtKB-SubCell"/>
</dbReference>
<keyword evidence="4" id="KW-1003">Cell membrane</keyword>
<feature type="domain" description="Cytochrome c" evidence="15">
    <location>
        <begin position="745"/>
        <end position="832"/>
    </location>
</feature>
<dbReference type="Proteomes" id="UP000663929">
    <property type="component" value="Chromosome"/>
</dbReference>
<evidence type="ECO:0000313" key="17">
    <source>
        <dbReference type="Proteomes" id="UP000663929"/>
    </source>
</evidence>
<keyword evidence="3" id="KW-0813">Transport</keyword>
<feature type="transmembrane region" description="Helical" evidence="13">
    <location>
        <begin position="244"/>
        <end position="268"/>
    </location>
</feature>
<dbReference type="KEGG" id="scor:J3U87_23185"/>
<dbReference type="Pfam" id="PF01654">
    <property type="entry name" value="Cyt_bd_oxida_I"/>
    <property type="match status" value="1"/>
</dbReference>
<feature type="transmembrane region" description="Helical" evidence="13">
    <location>
        <begin position="534"/>
        <end position="557"/>
    </location>
</feature>
<keyword evidence="11 13" id="KW-0472">Membrane</keyword>
<feature type="transmembrane region" description="Helical" evidence="13">
    <location>
        <begin position="151"/>
        <end position="175"/>
    </location>
</feature>
<feature type="domain" description="Cytochrome c" evidence="15">
    <location>
        <begin position="617"/>
        <end position="713"/>
    </location>
</feature>
<feature type="transmembrane region" description="Helical" evidence="13">
    <location>
        <begin position="325"/>
        <end position="343"/>
    </location>
</feature>
<keyword evidence="7 12" id="KW-0479">Metal-binding</keyword>
<feature type="transmembrane region" description="Helical" evidence="13">
    <location>
        <begin position="211"/>
        <end position="232"/>
    </location>
</feature>
<feature type="transmembrane region" description="Helical" evidence="13">
    <location>
        <begin position="482"/>
        <end position="501"/>
    </location>
</feature>
<feature type="transmembrane region" description="Helical" evidence="13">
    <location>
        <begin position="288"/>
        <end position="313"/>
    </location>
</feature>
<evidence type="ECO:0000259" key="15">
    <source>
        <dbReference type="PROSITE" id="PS51007"/>
    </source>
</evidence>
<proteinExistence type="inferred from homology"/>
<evidence type="ECO:0000256" key="11">
    <source>
        <dbReference type="ARBA" id="ARBA00023136"/>
    </source>
</evidence>
<dbReference type="Gene3D" id="1.10.760.10">
    <property type="entry name" value="Cytochrome c-like domain"/>
    <property type="match status" value="2"/>
</dbReference>
<evidence type="ECO:0000313" key="16">
    <source>
        <dbReference type="EMBL" id="QTD48494.1"/>
    </source>
</evidence>
<sequence>MVLALVMLSACAVFAQVPEAGGEYRQVGKFSSRNIVWIVAQVKLMFAAFILGVPMFALIIELIGFLTKEERYDRLAREFIKLSLIGFSATAALGGLLLFLIITFYPRFWNYMAGVFKPTMWIYPILFFCESFTLYLYWYGWDWLKSGGRKVVHLFLGLLLNLWGTALVFMTNAWATFMMTPNGLDPETGVVISVWEAINNATWHPLNIHRLIANAVFGGAIAGAYAAYKFLVAEKDEDRAYYDWMGYVGNMVAVSVFLVLPFAGYWLGKEIYDHNQQMGITLMGGFLSWLWIIQAIMIGILFLSANFYLWTGMERIDGAERYSKYIKYMLFVLLVCVLVWSTPHSLVASLEEARRMGGTHHPLLGVLGVMSAKNTAVNIMILTTFLSFMLYRRGNKEATVSWQTAGLTIQWVILGLASAWVIYLGVRGYFVDAATRIGFAPQQVLAVLLAIIAYTAIDFPLFKNAKPMGSIHWGKIPERSQYALFLLALTFCWLMGLMGYARSALRQHWHVYGVYRDTSADAFLPTLGQASLRISLSVIIFVVMISFIFWLGGLGSIKEGFSGISRRGIAVFAKMGAFCMVVIGGFVYFANSIPQVEHQPPVEIGADQDVWSLDQATVSAMGEKLFFGKGTCGLCHGVGTAGPRAPDLKDVAKIAGERVEGVSANKYLVDALVDPGVFLVEGYGNIMPRVDKPPINLTPQELYLVLGYLQGLGGGEITITKDDIPGSDQAAEPSDEAPSGVVMLGNAEQGRDLFFGAGTCYACHQVDGEGQAVGPDLSEIARINTAAYIYESILDPNKVVVGGYPPIMPVGFGEALGGKDLNDLMAYLMTLDGSGR</sequence>
<name>A0A8A4TH10_SULCO</name>
<dbReference type="Pfam" id="PF00034">
    <property type="entry name" value="Cytochrom_C"/>
    <property type="match status" value="1"/>
</dbReference>
<keyword evidence="9 13" id="KW-1133">Transmembrane helix</keyword>
<reference evidence="16" key="1">
    <citation type="submission" date="2021-03" db="EMBL/GenBank/DDBJ databases">
        <title>Acanthopleuribacteraceae sp. M133.</title>
        <authorList>
            <person name="Wang G."/>
        </authorList>
    </citation>
    <scope>NUCLEOTIDE SEQUENCE</scope>
    <source>
        <strain evidence="16">M133</strain>
    </source>
</reference>
<dbReference type="AlphaFoldDB" id="A0A8A4TH10"/>
<evidence type="ECO:0000256" key="3">
    <source>
        <dbReference type="ARBA" id="ARBA00022448"/>
    </source>
</evidence>
<accession>A0A8A4TH10</accession>
<dbReference type="SUPFAM" id="SSF46626">
    <property type="entry name" value="Cytochrome c"/>
    <property type="match status" value="2"/>
</dbReference>
<evidence type="ECO:0000256" key="8">
    <source>
        <dbReference type="ARBA" id="ARBA00022982"/>
    </source>
</evidence>
<feature type="transmembrane region" description="Helical" evidence="13">
    <location>
        <begin position="363"/>
        <end position="388"/>
    </location>
</feature>
<keyword evidence="6 13" id="KW-0812">Transmembrane</keyword>
<dbReference type="PROSITE" id="PS51007">
    <property type="entry name" value="CYTC"/>
    <property type="match status" value="2"/>
</dbReference>
<feature type="transmembrane region" description="Helical" evidence="13">
    <location>
        <begin position="569"/>
        <end position="590"/>
    </location>
</feature>
<evidence type="ECO:0000256" key="13">
    <source>
        <dbReference type="SAM" id="Phobius"/>
    </source>
</evidence>
<keyword evidence="10 12" id="KW-0408">Iron</keyword>